<dbReference type="InterPro" id="IPR050238">
    <property type="entry name" value="DNA_Rep/Repair_Clamp_Loader"/>
</dbReference>
<feature type="region of interest" description="Disordered" evidence="12">
    <location>
        <begin position="1"/>
        <end position="59"/>
    </location>
</feature>
<evidence type="ECO:0000256" key="3">
    <source>
        <dbReference type="ARBA" id="ARBA00022695"/>
    </source>
</evidence>
<dbReference type="Pfam" id="PF22608">
    <property type="entry name" value="DNAX_ATPase_lid"/>
    <property type="match status" value="1"/>
</dbReference>
<dbReference type="EMBL" id="WTYV01000005">
    <property type="protein sequence ID" value="MXO72513.1"/>
    <property type="molecule type" value="Genomic_DNA"/>
</dbReference>
<evidence type="ECO:0000256" key="12">
    <source>
        <dbReference type="SAM" id="MobiDB-lite"/>
    </source>
</evidence>
<dbReference type="PANTHER" id="PTHR11669:SF0">
    <property type="entry name" value="PROTEIN STICHEL-LIKE 2"/>
    <property type="match status" value="1"/>
</dbReference>
<dbReference type="Proteomes" id="UP000466966">
    <property type="component" value="Unassembled WGS sequence"/>
</dbReference>
<feature type="compositionally biased region" description="Pro residues" evidence="12">
    <location>
        <begin position="43"/>
        <end position="55"/>
    </location>
</feature>
<dbReference type="Gene3D" id="3.40.50.300">
    <property type="entry name" value="P-loop containing nucleotide triphosphate hydrolases"/>
    <property type="match status" value="1"/>
</dbReference>
<proteinExistence type="inferred from homology"/>
<keyword evidence="7" id="KW-0862">Zinc</keyword>
<comment type="caution">
    <text evidence="14">The sequence shown here is derived from an EMBL/GenBank/DDBJ whole genome shotgun (WGS) entry which is preliminary data.</text>
</comment>
<dbReference type="InterPro" id="IPR012763">
    <property type="entry name" value="DNA_pol_III_sug/sutau_N"/>
</dbReference>
<evidence type="ECO:0000256" key="10">
    <source>
        <dbReference type="ARBA" id="ARBA00049244"/>
    </source>
</evidence>
<evidence type="ECO:0000256" key="5">
    <source>
        <dbReference type="ARBA" id="ARBA00022723"/>
    </source>
</evidence>
<evidence type="ECO:0000256" key="9">
    <source>
        <dbReference type="ARBA" id="ARBA00022932"/>
    </source>
</evidence>
<comment type="catalytic activity">
    <reaction evidence="10 11">
        <text>DNA(n) + a 2'-deoxyribonucleoside 5'-triphosphate = DNA(n+1) + diphosphate</text>
        <dbReference type="Rhea" id="RHEA:22508"/>
        <dbReference type="Rhea" id="RHEA-COMP:17339"/>
        <dbReference type="Rhea" id="RHEA-COMP:17340"/>
        <dbReference type="ChEBI" id="CHEBI:33019"/>
        <dbReference type="ChEBI" id="CHEBI:61560"/>
        <dbReference type="ChEBI" id="CHEBI:173112"/>
        <dbReference type="EC" id="2.7.7.7"/>
    </reaction>
</comment>
<keyword evidence="9 11" id="KW-0239">DNA-directed DNA polymerase</keyword>
<keyword evidence="8 11" id="KW-0067">ATP-binding</keyword>
<dbReference type="InterPro" id="IPR008921">
    <property type="entry name" value="DNA_pol3_clamp-load_cplx_C"/>
</dbReference>
<evidence type="ECO:0000313" key="14">
    <source>
        <dbReference type="EMBL" id="MXO72513.1"/>
    </source>
</evidence>
<dbReference type="Gene3D" id="1.10.8.60">
    <property type="match status" value="1"/>
</dbReference>
<dbReference type="InterPro" id="IPR045085">
    <property type="entry name" value="HLD_clamp_pol_III_gamma_tau"/>
</dbReference>
<dbReference type="Pfam" id="PF12169">
    <property type="entry name" value="DNA_pol3_gamma3"/>
    <property type="match status" value="1"/>
</dbReference>
<evidence type="ECO:0000313" key="15">
    <source>
        <dbReference type="Proteomes" id="UP000466966"/>
    </source>
</evidence>
<protein>
    <recommendedName>
        <fullName evidence="11">DNA polymerase III subunit gamma/tau</fullName>
        <ecNumber evidence="11">2.7.7.7</ecNumber>
    </recommendedName>
</protein>
<comment type="subunit">
    <text evidence="11">DNA polymerase III contains a core (composed of alpha, epsilon and theta chains) that associates with a tau subunit. This core dimerizes to form the POLIII' complex. PolIII' associates with the gamma complex (composed of gamma, delta, delta', psi and chi chains) and with the beta chain to form the complete DNA polymerase III complex.</text>
</comment>
<dbReference type="GO" id="GO:0006261">
    <property type="term" value="P:DNA-templated DNA replication"/>
    <property type="evidence" value="ECO:0007669"/>
    <property type="project" value="TreeGrafter"/>
</dbReference>
<feature type="compositionally biased region" description="Basic and acidic residues" evidence="12">
    <location>
        <begin position="556"/>
        <end position="571"/>
    </location>
</feature>
<dbReference type="InterPro" id="IPR022107">
    <property type="entry name" value="DNA_pol_III_gamma/tau_C"/>
</dbReference>
<evidence type="ECO:0000256" key="1">
    <source>
        <dbReference type="ARBA" id="ARBA00006360"/>
    </source>
</evidence>
<sequence length="604" mass="64451">MGDSPDDELPPWETGEDEEEAQQPSAAELEAAGQSALFGEPAPARPEPTAAPAPAPAAAATTQPYRVLARKYRPQTFSQLIGQEPMVRTLANAIARQRLAHAFLMTGVRGVGKTSTARLIAKALNCVGADGQGGPTIDPCGQCEPCVAIAEGRHIDVLEMDAASHTGIDDVREIIEAVRYAAVSARYKMYIIDEAHMLSKQAWNGLLKTLEEPPPHVKFLFATTEVDKVPVTVLSRCQRFDLRRISADLLQTHFGHVCDAEGVMVETEALAMIAAAAEGSARDGLSILDQAIAHADMEGGGEVTAAKVREMLGLADKGAQRAVFASLLGGDARAMLAAMNDQYSLGVEPLALMRGALDLVHRITVAQIAEGEADGGSEEERAIIAGWAARLSAGQVHRLWQLLLKGHDEVKTAPDPLVAAQMALLRVMHAVDMPDPGKLEKLLKEAAERGVGMAGAAAAPSGPAAAAGHPATASMPAPEIEWSILCDRVEQEGLLRVGQIMRDWVRVIELRPGHLRYTTPATFTDEIGPDLKDALLRATGERWDVARGTGEGAPSLREREEEAARAEEQRVKSHPLVQAALAAFPQAELIDAVATGRETWSKRA</sequence>
<dbReference type="InterPro" id="IPR003593">
    <property type="entry name" value="AAA+_ATPase"/>
</dbReference>
<dbReference type="SUPFAM" id="SSF52540">
    <property type="entry name" value="P-loop containing nucleoside triphosphate hydrolases"/>
    <property type="match status" value="1"/>
</dbReference>
<keyword evidence="3 11" id="KW-0548">Nucleotidyltransferase</keyword>
<dbReference type="CDD" id="cd00009">
    <property type="entry name" value="AAA"/>
    <property type="match status" value="1"/>
</dbReference>
<keyword evidence="15" id="KW-1185">Reference proteome</keyword>
<dbReference type="FunFam" id="3.40.50.300:FF:000014">
    <property type="entry name" value="DNA polymerase III subunit gamma/tau"/>
    <property type="match status" value="1"/>
</dbReference>
<comment type="function">
    <text evidence="11">DNA polymerase III is a complex, multichain enzyme responsible for most of the replicative synthesis in bacteria. This DNA polymerase also exhibits 3' to 5' exonuclease activity.</text>
</comment>
<accession>A0A844Z3T1</accession>
<dbReference type="GO" id="GO:0003887">
    <property type="term" value="F:DNA-directed DNA polymerase activity"/>
    <property type="evidence" value="ECO:0007669"/>
    <property type="project" value="UniProtKB-KW"/>
</dbReference>
<dbReference type="NCBIfam" id="NF006585">
    <property type="entry name" value="PRK09111.1"/>
    <property type="match status" value="1"/>
</dbReference>
<dbReference type="AlphaFoldDB" id="A0A844Z3T1"/>
<dbReference type="GO" id="GO:0005524">
    <property type="term" value="F:ATP binding"/>
    <property type="evidence" value="ECO:0007669"/>
    <property type="project" value="UniProtKB-KW"/>
</dbReference>
<evidence type="ECO:0000256" key="2">
    <source>
        <dbReference type="ARBA" id="ARBA00022679"/>
    </source>
</evidence>
<keyword evidence="5" id="KW-0479">Metal-binding</keyword>
<keyword evidence="6 11" id="KW-0547">Nucleotide-binding</keyword>
<dbReference type="GO" id="GO:0009360">
    <property type="term" value="C:DNA polymerase III complex"/>
    <property type="evidence" value="ECO:0007669"/>
    <property type="project" value="InterPro"/>
</dbReference>
<dbReference type="Pfam" id="PF13177">
    <property type="entry name" value="DNA_pol3_delta2"/>
    <property type="match status" value="1"/>
</dbReference>
<dbReference type="GO" id="GO:0003677">
    <property type="term" value="F:DNA binding"/>
    <property type="evidence" value="ECO:0007669"/>
    <property type="project" value="InterPro"/>
</dbReference>
<evidence type="ECO:0000256" key="8">
    <source>
        <dbReference type="ARBA" id="ARBA00022840"/>
    </source>
</evidence>
<keyword evidence="2 11" id="KW-0808">Transferase</keyword>
<dbReference type="EC" id="2.7.7.7" evidence="11"/>
<keyword evidence="4 11" id="KW-0235">DNA replication</keyword>
<dbReference type="InterPro" id="IPR027417">
    <property type="entry name" value="P-loop_NTPase"/>
</dbReference>
<dbReference type="Gene3D" id="1.20.272.10">
    <property type="match status" value="1"/>
</dbReference>
<evidence type="ECO:0000256" key="7">
    <source>
        <dbReference type="ARBA" id="ARBA00022833"/>
    </source>
</evidence>
<evidence type="ECO:0000256" key="11">
    <source>
        <dbReference type="RuleBase" id="RU364063"/>
    </source>
</evidence>
<dbReference type="SUPFAM" id="SSF48019">
    <property type="entry name" value="post-AAA+ oligomerization domain-like"/>
    <property type="match status" value="1"/>
</dbReference>
<feature type="compositionally biased region" description="Acidic residues" evidence="12">
    <location>
        <begin position="1"/>
        <end position="21"/>
    </location>
</feature>
<dbReference type="NCBIfam" id="TIGR02397">
    <property type="entry name" value="dnaX_nterm"/>
    <property type="match status" value="1"/>
</dbReference>
<dbReference type="Pfam" id="PF12362">
    <property type="entry name" value="DUF3646"/>
    <property type="match status" value="1"/>
</dbReference>
<dbReference type="PANTHER" id="PTHR11669">
    <property type="entry name" value="REPLICATION FACTOR C / DNA POLYMERASE III GAMMA-TAU SUBUNIT"/>
    <property type="match status" value="1"/>
</dbReference>
<reference evidence="14 15" key="1">
    <citation type="submission" date="2019-12" db="EMBL/GenBank/DDBJ databases">
        <title>Genomic-based taxomic classification of the family Erythrobacteraceae.</title>
        <authorList>
            <person name="Xu L."/>
        </authorList>
    </citation>
    <scope>NUCLEOTIDE SEQUENCE [LARGE SCALE GENOMIC DNA]</scope>
    <source>
        <strain evidence="14 15">M0322</strain>
    </source>
</reference>
<dbReference type="GO" id="GO:0046872">
    <property type="term" value="F:metal ion binding"/>
    <property type="evidence" value="ECO:0007669"/>
    <property type="project" value="UniProtKB-KW"/>
</dbReference>
<dbReference type="OrthoDB" id="9810148at2"/>
<feature type="region of interest" description="Disordered" evidence="12">
    <location>
        <begin position="546"/>
        <end position="571"/>
    </location>
</feature>
<name>A0A844Z3T1_9SPHN</name>
<evidence type="ECO:0000256" key="6">
    <source>
        <dbReference type="ARBA" id="ARBA00022741"/>
    </source>
</evidence>
<organism evidence="14 15">
    <name type="scientific">Alteraurantiacibacter buctensis</name>
    <dbReference type="NCBI Taxonomy" id="1503981"/>
    <lineage>
        <taxon>Bacteria</taxon>
        <taxon>Pseudomonadati</taxon>
        <taxon>Pseudomonadota</taxon>
        <taxon>Alphaproteobacteria</taxon>
        <taxon>Sphingomonadales</taxon>
        <taxon>Erythrobacteraceae</taxon>
        <taxon>Alteraurantiacibacter</taxon>
    </lineage>
</organism>
<feature type="domain" description="AAA+ ATPase" evidence="13">
    <location>
        <begin position="99"/>
        <end position="246"/>
    </location>
</feature>
<gene>
    <name evidence="11" type="primary">dnaX</name>
    <name evidence="14" type="ORF">GRI99_12835</name>
</gene>
<dbReference type="FunFam" id="1.10.8.60:FF:000013">
    <property type="entry name" value="DNA polymerase III subunit gamma/tau"/>
    <property type="match status" value="1"/>
</dbReference>
<dbReference type="InterPro" id="IPR022754">
    <property type="entry name" value="DNA_pol_III_gamma-3"/>
</dbReference>
<evidence type="ECO:0000259" key="13">
    <source>
        <dbReference type="SMART" id="SM00382"/>
    </source>
</evidence>
<comment type="similarity">
    <text evidence="1 11">Belongs to the DnaX/STICHEL family.</text>
</comment>
<evidence type="ECO:0000256" key="4">
    <source>
        <dbReference type="ARBA" id="ARBA00022705"/>
    </source>
</evidence>
<dbReference type="RefSeq" id="WP_160772446.1">
    <property type="nucleotide sequence ID" value="NZ_WTYV01000005.1"/>
</dbReference>
<dbReference type="SMART" id="SM00382">
    <property type="entry name" value="AAA"/>
    <property type="match status" value="1"/>
</dbReference>